<reference evidence="2 3" key="1">
    <citation type="submission" date="2019-08" db="EMBL/GenBank/DDBJ databases">
        <authorList>
            <person name="Peeters C."/>
        </authorList>
    </citation>
    <scope>NUCLEOTIDE SEQUENCE [LARGE SCALE GENOMIC DNA]</scope>
    <source>
        <strain evidence="2 3">LMG 31113</strain>
    </source>
</reference>
<feature type="transmembrane region" description="Helical" evidence="1">
    <location>
        <begin position="229"/>
        <end position="253"/>
    </location>
</feature>
<feature type="transmembrane region" description="Helical" evidence="1">
    <location>
        <begin position="315"/>
        <end position="334"/>
    </location>
</feature>
<feature type="transmembrane region" description="Helical" evidence="1">
    <location>
        <begin position="100"/>
        <end position="123"/>
    </location>
</feature>
<feature type="transmembrane region" description="Helical" evidence="1">
    <location>
        <begin position="41"/>
        <end position="64"/>
    </location>
</feature>
<dbReference type="SUPFAM" id="SSF103473">
    <property type="entry name" value="MFS general substrate transporter"/>
    <property type="match status" value="1"/>
</dbReference>
<keyword evidence="1" id="KW-1133">Transmembrane helix</keyword>
<dbReference type="Gene3D" id="1.20.1250.20">
    <property type="entry name" value="MFS general substrate transporter like domains"/>
    <property type="match status" value="1"/>
</dbReference>
<feature type="transmembrane region" description="Helical" evidence="1">
    <location>
        <begin position="292"/>
        <end position="309"/>
    </location>
</feature>
<feature type="transmembrane region" description="Helical" evidence="1">
    <location>
        <begin position="144"/>
        <end position="162"/>
    </location>
</feature>
<dbReference type="EMBL" id="CABPRW010000012">
    <property type="protein sequence ID" value="VVE43396.1"/>
    <property type="molecule type" value="Genomic_DNA"/>
</dbReference>
<name>A0A5E4Y440_9BURK</name>
<accession>A0A5E4Y440</accession>
<evidence type="ECO:0000313" key="3">
    <source>
        <dbReference type="Proteomes" id="UP000382577"/>
    </source>
</evidence>
<dbReference type="RefSeq" id="WP_150600775.1">
    <property type="nucleotide sequence ID" value="NZ_CABPRW010000012.1"/>
</dbReference>
<keyword evidence="1" id="KW-0472">Membrane</keyword>
<feature type="transmembrane region" description="Helical" evidence="1">
    <location>
        <begin position="355"/>
        <end position="377"/>
    </location>
</feature>
<evidence type="ECO:0000313" key="2">
    <source>
        <dbReference type="EMBL" id="VVE43396.1"/>
    </source>
</evidence>
<feature type="transmembrane region" description="Helical" evidence="1">
    <location>
        <begin position="12"/>
        <end position="29"/>
    </location>
</feature>
<feature type="transmembrane region" description="Helical" evidence="1">
    <location>
        <begin position="168"/>
        <end position="187"/>
    </location>
</feature>
<dbReference type="InterPro" id="IPR036259">
    <property type="entry name" value="MFS_trans_sf"/>
</dbReference>
<sequence length="441" mass="47144">MVILLACIVRTFLVYLSLDFLLAAYLGMWNATVPIVLLGRFGTAGVVAYELALAVGAVIALPVAASWTERLSREWVMRWASVIIVLSGISRLVIEAATHSVTFWILNDMVAVAAFAVVQPLLGVYPAETVDATRTLCAFRAKRVTVNLGRICGPLLAGAALLFCTQQYALWCVAALGCCVLPLLPRLPIFPVLPSSSQGGISEPASVRPLFRRAFAGFTLKIRLPAERFFTLCDILLGVATAGIVPLLIPQLVRQAALPESQAGWLIGIFVVGSIAGVVVFHTILSGALQRRLGYVAVWAALGISLVAATAADTAVVLGMCLMSTGIFGACLSMNGIDRRVIAMPSSVRIRVASATLLTTQMASMLSFTLYGVSYAADSLDGRWWLFGGLVSIAALSSCLASEPWQLLGGKGSGEHTERFYTDRYPEVFDDAEQVRRDVAV</sequence>
<keyword evidence="1" id="KW-0812">Transmembrane</keyword>
<feature type="transmembrane region" description="Helical" evidence="1">
    <location>
        <begin position="76"/>
        <end position="94"/>
    </location>
</feature>
<protein>
    <submittedName>
        <fullName evidence="2">Transport protein</fullName>
    </submittedName>
</protein>
<gene>
    <name evidence="2" type="ORF">PFI31113_04248</name>
</gene>
<dbReference type="OrthoDB" id="7030847at2"/>
<evidence type="ECO:0000256" key="1">
    <source>
        <dbReference type="SAM" id="Phobius"/>
    </source>
</evidence>
<feature type="transmembrane region" description="Helical" evidence="1">
    <location>
        <begin position="383"/>
        <end position="401"/>
    </location>
</feature>
<dbReference type="Proteomes" id="UP000382577">
    <property type="component" value="Unassembled WGS sequence"/>
</dbReference>
<feature type="transmembrane region" description="Helical" evidence="1">
    <location>
        <begin position="265"/>
        <end position="285"/>
    </location>
</feature>
<organism evidence="2 3">
    <name type="scientific">Pandoraea fibrosis</name>
    <dbReference type="NCBI Taxonomy" id="1891094"/>
    <lineage>
        <taxon>Bacteria</taxon>
        <taxon>Pseudomonadati</taxon>
        <taxon>Pseudomonadota</taxon>
        <taxon>Betaproteobacteria</taxon>
        <taxon>Burkholderiales</taxon>
        <taxon>Burkholderiaceae</taxon>
        <taxon>Pandoraea</taxon>
    </lineage>
</organism>
<proteinExistence type="predicted"/>
<dbReference type="AlphaFoldDB" id="A0A5E4Y440"/>